<gene>
    <name evidence="3" type="primary">LOC100204663</name>
</gene>
<dbReference type="SUPFAM" id="SSF52200">
    <property type="entry name" value="Toll/Interleukin receptor TIR domain"/>
    <property type="match status" value="1"/>
</dbReference>
<dbReference type="GeneID" id="100204663"/>
<dbReference type="PROSITE" id="PS50104">
    <property type="entry name" value="TIR"/>
    <property type="match status" value="1"/>
</dbReference>
<evidence type="ECO:0000313" key="2">
    <source>
        <dbReference type="Proteomes" id="UP001652625"/>
    </source>
</evidence>
<sequence>MRRVYTLDVSTSSKIELYVGNITEMKGYDALVISAFPGDYEPTPGSVIGALYRDLKVSVAELSKNKEEVCKVFSSWWSKQLNNLPMNKILCYEGSFRNPIRSIAEVFGTLVALGKNDLTVVMPLLASGDQNYSKEDMMKIIFDASTCWMQAGFPIKLLKIVVYTRYVNNLDASALSLCALFGFLTTTSWRRPLVEQPQERYDIYMSYNFKDRLLASEIVKKCEKLHNGIRIKHPQCINENEVWQEEIYKAIARSSCVIALISSEYLNDSSCIEQFNIALCSSRYQNSGDLFIFYVSEISLPTYMGLHGVFDCREGYEKVMNACKDVCRSIFGSTITAICPDPVENNEMLLAVEHDEMLASKSV</sequence>
<organism evidence="2 3">
    <name type="scientific">Hydra vulgaris</name>
    <name type="common">Hydra</name>
    <name type="synonym">Hydra attenuata</name>
    <dbReference type="NCBI Taxonomy" id="6087"/>
    <lineage>
        <taxon>Eukaryota</taxon>
        <taxon>Metazoa</taxon>
        <taxon>Cnidaria</taxon>
        <taxon>Hydrozoa</taxon>
        <taxon>Hydroidolina</taxon>
        <taxon>Anthoathecata</taxon>
        <taxon>Aplanulata</taxon>
        <taxon>Hydridae</taxon>
        <taxon>Hydra</taxon>
    </lineage>
</organism>
<accession>A0ABM4DKD4</accession>
<dbReference type="Proteomes" id="UP001652625">
    <property type="component" value="Chromosome 15"/>
</dbReference>
<dbReference type="Pfam" id="PF13676">
    <property type="entry name" value="TIR_2"/>
    <property type="match status" value="1"/>
</dbReference>
<proteinExistence type="predicted"/>
<dbReference type="Gene3D" id="3.40.50.10140">
    <property type="entry name" value="Toll/interleukin-1 receptor homology (TIR) domain"/>
    <property type="match status" value="1"/>
</dbReference>
<dbReference type="InterPro" id="IPR000157">
    <property type="entry name" value="TIR_dom"/>
</dbReference>
<dbReference type="InterPro" id="IPR035897">
    <property type="entry name" value="Toll_tir_struct_dom_sf"/>
</dbReference>
<evidence type="ECO:0000259" key="1">
    <source>
        <dbReference type="PROSITE" id="PS50104"/>
    </source>
</evidence>
<dbReference type="RefSeq" id="XP_065674989.1">
    <property type="nucleotide sequence ID" value="XM_065818917.1"/>
</dbReference>
<protein>
    <submittedName>
        <fullName evidence="3">Uncharacterized protein LOC100204663 isoform X2</fullName>
    </submittedName>
</protein>
<evidence type="ECO:0000313" key="3">
    <source>
        <dbReference type="RefSeq" id="XP_065674989.1"/>
    </source>
</evidence>
<feature type="domain" description="TIR" evidence="1">
    <location>
        <begin position="199"/>
        <end position="334"/>
    </location>
</feature>
<keyword evidence="2" id="KW-1185">Reference proteome</keyword>
<reference evidence="3" key="1">
    <citation type="submission" date="2025-08" db="UniProtKB">
        <authorList>
            <consortium name="RefSeq"/>
        </authorList>
    </citation>
    <scope>IDENTIFICATION</scope>
</reference>
<name>A0ABM4DKD4_HYDVU</name>